<dbReference type="InterPro" id="IPR011335">
    <property type="entry name" value="Restrct_endonuc-II-like"/>
</dbReference>
<dbReference type="InterPro" id="IPR013498">
    <property type="entry name" value="Topo_IA_Znf"/>
</dbReference>
<accession>A0ABW4KVB0</accession>
<evidence type="ECO:0000259" key="3">
    <source>
        <dbReference type="Pfam" id="PF04471"/>
    </source>
</evidence>
<gene>
    <name evidence="4" type="ORF">ACFSF0_10520</name>
</gene>
<dbReference type="EC" id="3.1.21.-" evidence="4"/>
<dbReference type="EMBL" id="JBHUEJ010000019">
    <property type="protein sequence ID" value="MFD1711042.1"/>
    <property type="molecule type" value="Genomic_DNA"/>
</dbReference>
<protein>
    <submittedName>
        <fullName evidence="4">Restriction endonuclease</fullName>
        <ecNumber evidence="4">3.1.21.-</ecNumber>
    </submittedName>
</protein>
<comment type="caution">
    <text evidence="4">The sequence shown here is derived from an EMBL/GenBank/DDBJ whole genome shotgun (WGS) entry which is preliminary data.</text>
</comment>
<dbReference type="GO" id="GO:0016787">
    <property type="term" value="F:hydrolase activity"/>
    <property type="evidence" value="ECO:0007669"/>
    <property type="project" value="UniProtKB-KW"/>
</dbReference>
<keyword evidence="4" id="KW-0255">Endonuclease</keyword>
<feature type="domain" description="DNA topoisomerase type IA zn finger" evidence="2">
    <location>
        <begin position="165"/>
        <end position="200"/>
    </location>
</feature>
<dbReference type="InterPro" id="IPR007560">
    <property type="entry name" value="Restrct_endonuc_IV_Mrr"/>
</dbReference>
<keyword evidence="4" id="KW-0540">Nuclease</keyword>
<dbReference type="PANTHER" id="PTHR30015">
    <property type="entry name" value="MRR RESTRICTION SYSTEM PROTEIN"/>
    <property type="match status" value="1"/>
</dbReference>
<keyword evidence="4" id="KW-0378">Hydrolase</keyword>
<feature type="region of interest" description="Disordered" evidence="1">
    <location>
        <begin position="1"/>
        <end position="21"/>
    </location>
</feature>
<feature type="domain" description="Restriction endonuclease type IV Mrr" evidence="3">
    <location>
        <begin position="30"/>
        <end position="141"/>
    </location>
</feature>
<dbReference type="Pfam" id="PF04471">
    <property type="entry name" value="Mrr_cat"/>
    <property type="match status" value="1"/>
</dbReference>
<reference evidence="5" key="1">
    <citation type="journal article" date="2019" name="Int. J. Syst. Evol. Microbiol.">
        <title>The Global Catalogue of Microorganisms (GCM) 10K type strain sequencing project: providing services to taxonomists for standard genome sequencing and annotation.</title>
        <authorList>
            <consortium name="The Broad Institute Genomics Platform"/>
            <consortium name="The Broad Institute Genome Sequencing Center for Infectious Disease"/>
            <person name="Wu L."/>
            <person name="Ma J."/>
        </authorList>
    </citation>
    <scope>NUCLEOTIDE SEQUENCE [LARGE SCALE GENOMIC DNA]</scope>
    <source>
        <strain evidence="5">LMG 29247</strain>
    </source>
</reference>
<dbReference type="GO" id="GO:0004519">
    <property type="term" value="F:endonuclease activity"/>
    <property type="evidence" value="ECO:0007669"/>
    <property type="project" value="UniProtKB-KW"/>
</dbReference>
<sequence length="210" mass="22490">MPTSAGPDANPLGPSPGTKPTTWSPAVFAAIEWRRFEALCEALFAQAGFDTRAQSHGADGGVDIWLQSRHAPGQPVIVQCKHWQGRQVPVSAVREFLGVMASHKLQRGTYATSSTFTREALAFAQANGINAQDGAGLLRLIAQRTPQQQAALLAVALDGEYWRPTCASCGVKMVERTGKASGERFWGCSGYPKCRGTQSMTQATQARLAS</sequence>
<dbReference type="Pfam" id="PF01396">
    <property type="entry name" value="Zn_ribbon_Top1"/>
    <property type="match status" value="1"/>
</dbReference>
<dbReference type="InterPro" id="IPR011856">
    <property type="entry name" value="tRNA_endonuc-like_dom_sf"/>
</dbReference>
<dbReference type="Proteomes" id="UP001597304">
    <property type="component" value="Unassembled WGS sequence"/>
</dbReference>
<dbReference type="RefSeq" id="WP_255507555.1">
    <property type="nucleotide sequence ID" value="NZ_JBHUEJ010000019.1"/>
</dbReference>
<dbReference type="SUPFAM" id="SSF52980">
    <property type="entry name" value="Restriction endonuclease-like"/>
    <property type="match status" value="1"/>
</dbReference>
<name>A0ABW4KVB0_9BURK</name>
<dbReference type="Gene3D" id="3.30.65.10">
    <property type="entry name" value="Bacterial Topoisomerase I, domain 1"/>
    <property type="match status" value="1"/>
</dbReference>
<dbReference type="PANTHER" id="PTHR30015:SF7">
    <property type="entry name" value="TYPE IV METHYL-DIRECTED RESTRICTION ENZYME ECOKMRR"/>
    <property type="match status" value="1"/>
</dbReference>
<evidence type="ECO:0000313" key="4">
    <source>
        <dbReference type="EMBL" id="MFD1711042.1"/>
    </source>
</evidence>
<dbReference type="SUPFAM" id="SSF57783">
    <property type="entry name" value="Zinc beta-ribbon"/>
    <property type="match status" value="1"/>
</dbReference>
<evidence type="ECO:0000259" key="2">
    <source>
        <dbReference type="Pfam" id="PF01396"/>
    </source>
</evidence>
<organism evidence="4 5">
    <name type="scientific">Ottowia flava</name>
    <dbReference type="NCBI Taxonomy" id="2675430"/>
    <lineage>
        <taxon>Bacteria</taxon>
        <taxon>Pseudomonadati</taxon>
        <taxon>Pseudomonadota</taxon>
        <taxon>Betaproteobacteria</taxon>
        <taxon>Burkholderiales</taxon>
        <taxon>Comamonadaceae</taxon>
        <taxon>Ottowia</taxon>
    </lineage>
</organism>
<keyword evidence="5" id="KW-1185">Reference proteome</keyword>
<proteinExistence type="predicted"/>
<evidence type="ECO:0000256" key="1">
    <source>
        <dbReference type="SAM" id="MobiDB-lite"/>
    </source>
</evidence>
<dbReference type="InterPro" id="IPR052906">
    <property type="entry name" value="Type_IV_Methyl-Rstrct_Enzyme"/>
</dbReference>
<evidence type="ECO:0000313" key="5">
    <source>
        <dbReference type="Proteomes" id="UP001597304"/>
    </source>
</evidence>
<dbReference type="Gene3D" id="3.40.1350.10">
    <property type="match status" value="1"/>
</dbReference>